<keyword evidence="2" id="KW-1133">Transmembrane helix</keyword>
<dbReference type="Proteomes" id="UP000317238">
    <property type="component" value="Unassembled WGS sequence"/>
</dbReference>
<feature type="compositionally biased region" description="Basic and acidic residues" evidence="1">
    <location>
        <begin position="181"/>
        <end position="213"/>
    </location>
</feature>
<feature type="transmembrane region" description="Helical" evidence="2">
    <location>
        <begin position="42"/>
        <end position="62"/>
    </location>
</feature>
<feature type="compositionally biased region" description="Low complexity" evidence="1">
    <location>
        <begin position="286"/>
        <end position="346"/>
    </location>
</feature>
<reference evidence="3 4" key="1">
    <citation type="submission" date="2019-02" db="EMBL/GenBank/DDBJ databases">
        <title>Deep-cultivation of Planctomycetes and their phenomic and genomic characterization uncovers novel biology.</title>
        <authorList>
            <person name="Wiegand S."/>
            <person name="Jogler M."/>
            <person name="Boedeker C."/>
            <person name="Pinto D."/>
            <person name="Vollmers J."/>
            <person name="Rivas-Marin E."/>
            <person name="Kohn T."/>
            <person name="Peeters S.H."/>
            <person name="Heuer A."/>
            <person name="Rast P."/>
            <person name="Oberbeckmann S."/>
            <person name="Bunk B."/>
            <person name="Jeske O."/>
            <person name="Meyerdierks A."/>
            <person name="Storesund J.E."/>
            <person name="Kallscheuer N."/>
            <person name="Luecker S."/>
            <person name="Lage O.M."/>
            <person name="Pohl T."/>
            <person name="Merkel B.J."/>
            <person name="Hornburger P."/>
            <person name="Mueller R.-W."/>
            <person name="Bruemmer F."/>
            <person name="Labrenz M."/>
            <person name="Spormann A.M."/>
            <person name="Op Den Camp H."/>
            <person name="Overmann J."/>
            <person name="Amann R."/>
            <person name="Jetten M.S.M."/>
            <person name="Mascher T."/>
            <person name="Medema M.H."/>
            <person name="Devos D.P."/>
            <person name="Kaster A.-K."/>
            <person name="Ovreas L."/>
            <person name="Rohde M."/>
            <person name="Galperin M.Y."/>
            <person name="Jogler C."/>
        </authorList>
    </citation>
    <scope>NUCLEOTIDE SEQUENCE [LARGE SCALE GENOMIC DNA]</scope>
    <source>
        <strain evidence="3 4">Pan14r</strain>
    </source>
</reference>
<proteinExistence type="predicted"/>
<accession>A0A5C5XZZ9</accession>
<keyword evidence="2" id="KW-0472">Membrane</keyword>
<comment type="caution">
    <text evidence="3">The sequence shown here is derived from an EMBL/GenBank/DDBJ whole genome shotgun (WGS) entry which is preliminary data.</text>
</comment>
<keyword evidence="4" id="KW-1185">Reference proteome</keyword>
<sequence length="626" mass="69406">MTVGRTGGSRAERSFAVSGRRSGLAVSNGNAPGGNRLRRIRISLTCLLLTVLVPTLGSFATADEATEALSARQISLATRFQKLEALLLRLADMEAAENPERASLLKRAAKQSRDRFVLTKLQDAASSLDKQRFQDAVDQQETATKELAALLKLLLTEDRSKRIRDEKQRIAKVIRELKRVERSQRSTRARTENGADTDQLKREQESLSERAESLSEDLDDGESESSDASDESADDPSQQSEDADSQDSESDESDGEQDDAPEPGESDAADPKEGSESDAGDKQEPQDSSAESSESSPSDSSPESEQDSQPSQSQSQESQSPQSESPPSDSQQSESQQSESSDSQPSGPQPPQSPQAKANDQLQQAIEKMRQAEKDLEEAKRDDAVEKQREAEKQLRQAIDQLEQILRQLREEEMQRELAKLEARLRQMAAMQSKILDDTTALSQTPKAQRNRQTDLKAGDLAFEEKKVTLDADRAMLLLREEGSSVAFPEVISQIRDDTVVIAQRLSQTKIDGVTKGMQEDVLAALEEMIAALQKAQNDLEKKKQQNQQPQQPGQPGEEPLVQALAELKLIRTIQTRIQSTTRRYSGLIQTGETTSEEVQPLLQDLAERQSRLYRITRDLALERNQ</sequence>
<feature type="compositionally biased region" description="Basic and acidic residues" evidence="1">
    <location>
        <begin position="269"/>
        <end position="285"/>
    </location>
</feature>
<evidence type="ECO:0000256" key="1">
    <source>
        <dbReference type="SAM" id="MobiDB-lite"/>
    </source>
</evidence>
<evidence type="ECO:0000313" key="4">
    <source>
        <dbReference type="Proteomes" id="UP000317238"/>
    </source>
</evidence>
<feature type="compositionally biased region" description="Basic and acidic residues" evidence="1">
    <location>
        <begin position="367"/>
        <end position="392"/>
    </location>
</feature>
<feature type="compositionally biased region" description="Low complexity" evidence="1">
    <location>
        <begin position="546"/>
        <end position="558"/>
    </location>
</feature>
<keyword evidence="2" id="KW-0812">Transmembrane</keyword>
<feature type="region of interest" description="Disordered" evidence="1">
    <location>
        <begin position="181"/>
        <end position="392"/>
    </location>
</feature>
<evidence type="ECO:0000313" key="3">
    <source>
        <dbReference type="EMBL" id="TWT68977.1"/>
    </source>
</evidence>
<protein>
    <submittedName>
        <fullName evidence="3">Uncharacterized protein</fullName>
    </submittedName>
</protein>
<feature type="compositionally biased region" description="Acidic residues" evidence="1">
    <location>
        <begin position="241"/>
        <end position="268"/>
    </location>
</feature>
<feature type="region of interest" description="Disordered" evidence="1">
    <location>
        <begin position="538"/>
        <end position="558"/>
    </location>
</feature>
<evidence type="ECO:0000256" key="2">
    <source>
        <dbReference type="SAM" id="Phobius"/>
    </source>
</evidence>
<dbReference type="EMBL" id="SJPL01000001">
    <property type="protein sequence ID" value="TWT68977.1"/>
    <property type="molecule type" value="Genomic_DNA"/>
</dbReference>
<feature type="compositionally biased region" description="Acidic residues" evidence="1">
    <location>
        <begin position="214"/>
        <end position="234"/>
    </location>
</feature>
<name>A0A5C5XZZ9_9PLAN</name>
<organism evidence="3 4">
    <name type="scientific">Crateriforma conspicua</name>
    <dbReference type="NCBI Taxonomy" id="2527996"/>
    <lineage>
        <taxon>Bacteria</taxon>
        <taxon>Pseudomonadati</taxon>
        <taxon>Planctomycetota</taxon>
        <taxon>Planctomycetia</taxon>
        <taxon>Planctomycetales</taxon>
        <taxon>Planctomycetaceae</taxon>
        <taxon>Crateriforma</taxon>
    </lineage>
</organism>
<dbReference type="AlphaFoldDB" id="A0A5C5XZZ9"/>
<gene>
    <name evidence="3" type="ORF">Pan14r_12610</name>
</gene>